<dbReference type="EMBL" id="FJOG01000058">
    <property type="protein sequence ID" value="CZR68681.1"/>
    <property type="molecule type" value="Genomic_DNA"/>
</dbReference>
<accession>A0A1L7XUH9</accession>
<sequence length="151" mass="16430">MPLPPPNRPKEDEDYKIREISGFKGTLRVDRDITLRTQLTRLLTLSHKASQSGAFNIFPPKEKSHELTQPTTGLRVIYFIAGYNTLVDTTVEEESQNSSRTAANIGIPVGEILAGGVPITGMGDATDLQASAERGTSTGRRKSWVASGRGF</sequence>
<evidence type="ECO:0000313" key="2">
    <source>
        <dbReference type="EMBL" id="CZR68681.1"/>
    </source>
</evidence>
<reference evidence="2 3" key="1">
    <citation type="submission" date="2016-03" db="EMBL/GenBank/DDBJ databases">
        <authorList>
            <person name="Ploux O."/>
        </authorList>
    </citation>
    <scope>NUCLEOTIDE SEQUENCE [LARGE SCALE GENOMIC DNA]</scope>
    <source>
        <strain evidence="2 3">UAMH 11012</strain>
    </source>
</reference>
<proteinExistence type="predicted"/>
<evidence type="ECO:0000256" key="1">
    <source>
        <dbReference type="SAM" id="MobiDB-lite"/>
    </source>
</evidence>
<organism evidence="2 3">
    <name type="scientific">Phialocephala subalpina</name>
    <dbReference type="NCBI Taxonomy" id="576137"/>
    <lineage>
        <taxon>Eukaryota</taxon>
        <taxon>Fungi</taxon>
        <taxon>Dikarya</taxon>
        <taxon>Ascomycota</taxon>
        <taxon>Pezizomycotina</taxon>
        <taxon>Leotiomycetes</taxon>
        <taxon>Helotiales</taxon>
        <taxon>Mollisiaceae</taxon>
        <taxon>Phialocephala</taxon>
        <taxon>Phialocephala fortinii species complex</taxon>
    </lineage>
</organism>
<evidence type="ECO:0000313" key="3">
    <source>
        <dbReference type="Proteomes" id="UP000184330"/>
    </source>
</evidence>
<feature type="region of interest" description="Disordered" evidence="1">
    <location>
        <begin position="129"/>
        <end position="151"/>
    </location>
</feature>
<protein>
    <submittedName>
        <fullName evidence="2">Uncharacterized protein</fullName>
    </submittedName>
</protein>
<keyword evidence="3" id="KW-1185">Reference proteome</keyword>
<dbReference type="AlphaFoldDB" id="A0A1L7XUH9"/>
<name>A0A1L7XUH9_9HELO</name>
<dbReference type="Proteomes" id="UP000184330">
    <property type="component" value="Unassembled WGS sequence"/>
</dbReference>
<gene>
    <name evidence="2" type="ORF">PAC_18580</name>
</gene>